<dbReference type="SUPFAM" id="SSF53335">
    <property type="entry name" value="S-adenosyl-L-methionine-dependent methyltransferases"/>
    <property type="match status" value="1"/>
</dbReference>
<comment type="caution">
    <text evidence="5">The sequence shown here is derived from an EMBL/GenBank/DDBJ whole genome shotgun (WGS) entry which is preliminary data.</text>
</comment>
<dbReference type="Proteomes" id="UP001320420">
    <property type="component" value="Unassembled WGS sequence"/>
</dbReference>
<proteinExistence type="inferred from homology"/>
<dbReference type="PROSITE" id="PS51682">
    <property type="entry name" value="SAM_OMT_I"/>
    <property type="match status" value="1"/>
</dbReference>
<dbReference type="GO" id="GO:0032259">
    <property type="term" value="P:methylation"/>
    <property type="evidence" value="ECO:0007669"/>
    <property type="project" value="UniProtKB-KW"/>
</dbReference>
<dbReference type="PANTHER" id="PTHR10509:SF14">
    <property type="entry name" value="CAFFEOYL-COA O-METHYLTRANSFERASE 3-RELATED"/>
    <property type="match status" value="1"/>
</dbReference>
<keyword evidence="1" id="KW-0489">Methyltransferase</keyword>
<evidence type="ECO:0000256" key="3">
    <source>
        <dbReference type="ARBA" id="ARBA00022691"/>
    </source>
</evidence>
<evidence type="ECO:0000313" key="5">
    <source>
        <dbReference type="EMBL" id="KAK7754344.1"/>
    </source>
</evidence>
<dbReference type="PANTHER" id="PTHR10509">
    <property type="entry name" value="O-METHYLTRANSFERASE-RELATED"/>
    <property type="match status" value="1"/>
</dbReference>
<accession>A0AAN9US12</accession>
<dbReference type="Pfam" id="PF01596">
    <property type="entry name" value="Methyltransf_3"/>
    <property type="match status" value="1"/>
</dbReference>
<sequence length="255" mass="27071">MASQNTKTHPPEWGLVDAYVVKHLQPTSAPGTAPELPSNEVLAATTENCRKHGLPDIAVSAAQGKFLQLQARLIQARSILEIGTLGGFSTLWLATATPQTRVVSLEVSAEHAAVARENLARAGLLLPSSPAGAEVRVGAALDSLPALEDEVRGASPTRAPFDLVFLDADKENNWAYVDRAARLCRPGALIVVDNVVRGGRIADDDEAATDPRVMGARRVVENVGRESGPGGRFEATVLQTVGDKGYDGFMLVYVK</sequence>
<evidence type="ECO:0000256" key="4">
    <source>
        <dbReference type="ARBA" id="ARBA00023453"/>
    </source>
</evidence>
<dbReference type="InterPro" id="IPR029063">
    <property type="entry name" value="SAM-dependent_MTases_sf"/>
</dbReference>
<dbReference type="AlphaFoldDB" id="A0AAN9US12"/>
<dbReference type="EMBL" id="JAKJXP020000021">
    <property type="protein sequence ID" value="KAK7754344.1"/>
    <property type="molecule type" value="Genomic_DNA"/>
</dbReference>
<keyword evidence="6" id="KW-1185">Reference proteome</keyword>
<evidence type="ECO:0008006" key="7">
    <source>
        <dbReference type="Google" id="ProtNLM"/>
    </source>
</evidence>
<evidence type="ECO:0000313" key="6">
    <source>
        <dbReference type="Proteomes" id="UP001320420"/>
    </source>
</evidence>
<name>A0AAN9US12_9PEZI</name>
<dbReference type="Gene3D" id="3.40.50.150">
    <property type="entry name" value="Vaccinia Virus protein VP39"/>
    <property type="match status" value="1"/>
</dbReference>
<dbReference type="CDD" id="cd02440">
    <property type="entry name" value="AdoMet_MTases"/>
    <property type="match status" value="1"/>
</dbReference>
<keyword evidence="3" id="KW-0949">S-adenosyl-L-methionine</keyword>
<comment type="similarity">
    <text evidence="4">Belongs to the class I-like SAM-binding methyltransferase superfamily. Cation-dependent O-methyltransferase family.</text>
</comment>
<organism evidence="5 6">
    <name type="scientific">Diatrype stigma</name>
    <dbReference type="NCBI Taxonomy" id="117547"/>
    <lineage>
        <taxon>Eukaryota</taxon>
        <taxon>Fungi</taxon>
        <taxon>Dikarya</taxon>
        <taxon>Ascomycota</taxon>
        <taxon>Pezizomycotina</taxon>
        <taxon>Sordariomycetes</taxon>
        <taxon>Xylariomycetidae</taxon>
        <taxon>Xylariales</taxon>
        <taxon>Diatrypaceae</taxon>
        <taxon>Diatrype</taxon>
    </lineage>
</organism>
<evidence type="ECO:0000256" key="2">
    <source>
        <dbReference type="ARBA" id="ARBA00022679"/>
    </source>
</evidence>
<keyword evidence="2" id="KW-0808">Transferase</keyword>
<gene>
    <name evidence="5" type="ORF">SLS62_003637</name>
</gene>
<evidence type="ECO:0000256" key="1">
    <source>
        <dbReference type="ARBA" id="ARBA00022603"/>
    </source>
</evidence>
<dbReference type="InterPro" id="IPR050362">
    <property type="entry name" value="Cation-dep_OMT"/>
</dbReference>
<dbReference type="GO" id="GO:0008757">
    <property type="term" value="F:S-adenosylmethionine-dependent methyltransferase activity"/>
    <property type="evidence" value="ECO:0007669"/>
    <property type="project" value="TreeGrafter"/>
</dbReference>
<dbReference type="InterPro" id="IPR002935">
    <property type="entry name" value="SAM_O-MeTrfase"/>
</dbReference>
<reference evidence="5 6" key="1">
    <citation type="submission" date="2024-02" db="EMBL/GenBank/DDBJ databases">
        <title>De novo assembly and annotation of 12 fungi associated with fruit tree decline syndrome in Ontario, Canada.</title>
        <authorList>
            <person name="Sulman M."/>
            <person name="Ellouze W."/>
            <person name="Ilyukhin E."/>
        </authorList>
    </citation>
    <scope>NUCLEOTIDE SEQUENCE [LARGE SCALE GENOMIC DNA]</scope>
    <source>
        <strain evidence="5 6">M11/M66-122</strain>
    </source>
</reference>
<dbReference type="GO" id="GO:0008171">
    <property type="term" value="F:O-methyltransferase activity"/>
    <property type="evidence" value="ECO:0007669"/>
    <property type="project" value="InterPro"/>
</dbReference>
<protein>
    <recommendedName>
        <fullName evidence="7">O-methyltransferase</fullName>
    </recommendedName>
</protein>